<name>A0A4C1Y3W1_EUMVA</name>
<feature type="region of interest" description="Disordered" evidence="1">
    <location>
        <begin position="1"/>
        <end position="67"/>
    </location>
</feature>
<keyword evidence="3" id="KW-1185">Reference proteome</keyword>
<reference evidence="2 3" key="1">
    <citation type="journal article" date="2019" name="Commun. Biol.">
        <title>The bagworm genome reveals a unique fibroin gene that provides high tensile strength.</title>
        <authorList>
            <person name="Kono N."/>
            <person name="Nakamura H."/>
            <person name="Ohtoshi R."/>
            <person name="Tomita M."/>
            <person name="Numata K."/>
            <person name="Arakawa K."/>
        </authorList>
    </citation>
    <scope>NUCLEOTIDE SEQUENCE [LARGE SCALE GENOMIC DNA]</scope>
</reference>
<protein>
    <submittedName>
        <fullName evidence="2">Uncharacterized protein</fullName>
    </submittedName>
</protein>
<proteinExistence type="predicted"/>
<dbReference type="AlphaFoldDB" id="A0A4C1Y3W1"/>
<feature type="compositionally biased region" description="Basic and acidic residues" evidence="1">
    <location>
        <begin position="1"/>
        <end position="11"/>
    </location>
</feature>
<accession>A0A4C1Y3W1</accession>
<evidence type="ECO:0000313" key="3">
    <source>
        <dbReference type="Proteomes" id="UP000299102"/>
    </source>
</evidence>
<gene>
    <name evidence="2" type="ORF">EVAR_96753_1</name>
</gene>
<evidence type="ECO:0000313" key="2">
    <source>
        <dbReference type="EMBL" id="GBP69239.1"/>
    </source>
</evidence>
<evidence type="ECO:0000256" key="1">
    <source>
        <dbReference type="SAM" id="MobiDB-lite"/>
    </source>
</evidence>
<organism evidence="2 3">
    <name type="scientific">Eumeta variegata</name>
    <name type="common">Bagworm moth</name>
    <name type="synonym">Eumeta japonica</name>
    <dbReference type="NCBI Taxonomy" id="151549"/>
    <lineage>
        <taxon>Eukaryota</taxon>
        <taxon>Metazoa</taxon>
        <taxon>Ecdysozoa</taxon>
        <taxon>Arthropoda</taxon>
        <taxon>Hexapoda</taxon>
        <taxon>Insecta</taxon>
        <taxon>Pterygota</taxon>
        <taxon>Neoptera</taxon>
        <taxon>Endopterygota</taxon>
        <taxon>Lepidoptera</taxon>
        <taxon>Glossata</taxon>
        <taxon>Ditrysia</taxon>
        <taxon>Tineoidea</taxon>
        <taxon>Psychidae</taxon>
        <taxon>Oiketicinae</taxon>
        <taxon>Eumeta</taxon>
    </lineage>
</organism>
<dbReference type="Proteomes" id="UP000299102">
    <property type="component" value="Unassembled WGS sequence"/>
</dbReference>
<comment type="caution">
    <text evidence="2">The sequence shown here is derived from an EMBL/GenBank/DDBJ whole genome shotgun (WGS) entry which is preliminary data.</text>
</comment>
<dbReference type="EMBL" id="BGZK01001034">
    <property type="protein sequence ID" value="GBP69239.1"/>
    <property type="molecule type" value="Genomic_DNA"/>
</dbReference>
<sequence>MMDDGHQRREGWQPPRSPGTSDGFQLGLVQLVRNPKGGDAQTDRPTLRKRGAGAEGGGGARWVRGRR</sequence>